<evidence type="ECO:0000313" key="1">
    <source>
        <dbReference type="EMBL" id="GAH89969.1"/>
    </source>
</evidence>
<accession>X1KIL8</accession>
<dbReference type="AlphaFoldDB" id="X1KIL8"/>
<proteinExistence type="predicted"/>
<name>X1KIL8_9ZZZZ</name>
<comment type="caution">
    <text evidence="1">The sequence shown here is derived from an EMBL/GenBank/DDBJ whole genome shotgun (WGS) entry which is preliminary data.</text>
</comment>
<gene>
    <name evidence="1" type="ORF">S06H3_02693</name>
</gene>
<organism evidence="1">
    <name type="scientific">marine sediment metagenome</name>
    <dbReference type="NCBI Taxonomy" id="412755"/>
    <lineage>
        <taxon>unclassified sequences</taxon>
        <taxon>metagenomes</taxon>
        <taxon>ecological metagenomes</taxon>
    </lineage>
</organism>
<reference evidence="1" key="1">
    <citation type="journal article" date="2014" name="Front. Microbiol.">
        <title>High frequency of phylogenetically diverse reductive dehalogenase-homologous genes in deep subseafloor sedimentary metagenomes.</title>
        <authorList>
            <person name="Kawai M."/>
            <person name="Futagami T."/>
            <person name="Toyoda A."/>
            <person name="Takaki Y."/>
            <person name="Nishi S."/>
            <person name="Hori S."/>
            <person name="Arai W."/>
            <person name="Tsubouchi T."/>
            <person name="Morono Y."/>
            <person name="Uchiyama I."/>
            <person name="Ito T."/>
            <person name="Fujiyama A."/>
            <person name="Inagaki F."/>
            <person name="Takami H."/>
        </authorList>
    </citation>
    <scope>NUCLEOTIDE SEQUENCE</scope>
    <source>
        <strain evidence="1">Expedition CK06-06</strain>
    </source>
</reference>
<dbReference type="EMBL" id="BARV01000808">
    <property type="protein sequence ID" value="GAH89969.1"/>
    <property type="molecule type" value="Genomic_DNA"/>
</dbReference>
<sequence length="66" mass="8013">MHALWGHAQGNASWRWWKEWAFARFGISRFWPYDARKGGAYYVTKYVIKEVHNAGTWDLWTFKDLF</sequence>
<protein>
    <submittedName>
        <fullName evidence="1">Uncharacterized protein</fullName>
    </submittedName>
</protein>